<feature type="signal peptide" evidence="3">
    <location>
        <begin position="1"/>
        <end position="24"/>
    </location>
</feature>
<dbReference type="Pfam" id="PF05686">
    <property type="entry name" value="Glyco_transf_90"/>
    <property type="match status" value="2"/>
</dbReference>
<dbReference type="PANTHER" id="PTHR12203">
    <property type="entry name" value="KDEL LYS-ASP-GLU-LEU CONTAINING - RELATED"/>
    <property type="match status" value="1"/>
</dbReference>
<dbReference type="GO" id="GO:0035251">
    <property type="term" value="F:UDP-glucosyltransferase activity"/>
    <property type="evidence" value="ECO:0007669"/>
    <property type="project" value="TreeGrafter"/>
</dbReference>
<dbReference type="STRING" id="9009.A0A226NLX8"/>
<evidence type="ECO:0000313" key="6">
    <source>
        <dbReference type="Proteomes" id="UP000198323"/>
    </source>
</evidence>
<dbReference type="GO" id="GO:0045747">
    <property type="term" value="P:positive regulation of Notch signaling pathway"/>
    <property type="evidence" value="ECO:0007669"/>
    <property type="project" value="TreeGrafter"/>
</dbReference>
<proteinExistence type="inferred from homology"/>
<evidence type="ECO:0000259" key="4">
    <source>
        <dbReference type="SMART" id="SM00672"/>
    </source>
</evidence>
<protein>
    <recommendedName>
        <fullName evidence="4">Glycosyl transferase CAP10 domain-containing protein</fullName>
    </recommendedName>
</protein>
<keyword evidence="2" id="KW-0808">Transferase</keyword>
<gene>
    <name evidence="5" type="ORF">ASZ78_007988</name>
</gene>
<organism evidence="5 6">
    <name type="scientific">Callipepla squamata</name>
    <name type="common">Scaled quail</name>
    <dbReference type="NCBI Taxonomy" id="9009"/>
    <lineage>
        <taxon>Eukaryota</taxon>
        <taxon>Metazoa</taxon>
        <taxon>Chordata</taxon>
        <taxon>Craniata</taxon>
        <taxon>Vertebrata</taxon>
        <taxon>Euteleostomi</taxon>
        <taxon>Archelosauria</taxon>
        <taxon>Archosauria</taxon>
        <taxon>Dinosauria</taxon>
        <taxon>Saurischia</taxon>
        <taxon>Theropoda</taxon>
        <taxon>Coelurosauria</taxon>
        <taxon>Aves</taxon>
        <taxon>Neognathae</taxon>
        <taxon>Galloanserae</taxon>
        <taxon>Galliformes</taxon>
        <taxon>Odontophoridae</taxon>
        <taxon>Callipepla</taxon>
    </lineage>
</organism>
<dbReference type="SMART" id="SM00672">
    <property type="entry name" value="CAP10"/>
    <property type="match status" value="1"/>
</dbReference>
<keyword evidence="3" id="KW-0732">Signal</keyword>
<accession>A0A226NLX8</accession>
<feature type="domain" description="Glycosyl transferase CAP10" evidence="4">
    <location>
        <begin position="121"/>
        <end position="439"/>
    </location>
</feature>
<feature type="chain" id="PRO_5012420718" description="Glycosyl transferase CAP10 domain-containing protein" evidence="3">
    <location>
        <begin position="25"/>
        <end position="458"/>
    </location>
</feature>
<name>A0A226NLX8_CALSU</name>
<evidence type="ECO:0000313" key="5">
    <source>
        <dbReference type="EMBL" id="OXB68239.1"/>
    </source>
</evidence>
<evidence type="ECO:0000256" key="3">
    <source>
        <dbReference type="SAM" id="SignalP"/>
    </source>
</evidence>
<dbReference type="OrthoDB" id="202415at2759"/>
<dbReference type="InterPro" id="IPR051091">
    <property type="entry name" value="O-Glucosyltr/Glycosyltrsf_90"/>
</dbReference>
<sequence>MGRAALALWALAAAAAVCAPGAAAGGPADAKWKAITDHINRALGVYKPCVKENCSCHQSVWKQDLAPFRGGISKETISDVVSRKLGTHYQIIKNKLYREHDCMFPARCSGVEHFIHGIINRLPDMEMVINVRDYPQVPKWMKPIIPVFSFSKTAEYNDIMYPAWTFWEGGPAVWPIYPTGLGRWDLMREDLRRYVLEMSVLGRGLMENKNHSECHTALSRIKATLTSRTKGLIAIIFSGTRDDLEYINSWKGKGKPSLGLLSLELYAVEKPGVIPKKQETSSERDPLILLSRENPELVDAEYTKNQAWKSEKDTLGKPPAKEIPLVDHCKYKYLFNFRGVAASFRLKHLFLCGSLVFHVGEEWLEFFYQQLKPWVHYIPVKSDLSDVRELLQFAKENDNIAQEIAERGRQFITEHLQMEDVSCYWEHLLSEYSQTLTYKVKRRKNYSEIPSERLKTEL</sequence>
<dbReference type="InterPro" id="IPR006598">
    <property type="entry name" value="CAP10"/>
</dbReference>
<dbReference type="AlphaFoldDB" id="A0A226NLX8"/>
<comment type="caution">
    <text evidence="5">The sequence shown here is derived from an EMBL/GenBank/DDBJ whole genome shotgun (WGS) entry which is preliminary data.</text>
</comment>
<dbReference type="GO" id="GO:0012505">
    <property type="term" value="C:endomembrane system"/>
    <property type="evidence" value="ECO:0007669"/>
    <property type="project" value="TreeGrafter"/>
</dbReference>
<reference evidence="5 6" key="1">
    <citation type="submission" date="2016-07" db="EMBL/GenBank/DDBJ databases">
        <title>Disparate Historic Effective Population Sizes Predicted by Modern Levels of Genome Diversity for the Scaled Quail (Callipepla squamata) and the Northern Bobwhite (Colinus virginianus): Inferences from First and Second Generation Draft Genome Assemblies for Sympatric New World Quail.</title>
        <authorList>
            <person name="Oldeschulte D.L."/>
            <person name="Halley Y.A."/>
            <person name="Bhattarai E.K."/>
            <person name="Brashear W.A."/>
            <person name="Hill J."/>
            <person name="Metz R.P."/>
            <person name="Johnson C.D."/>
            <person name="Rollins D."/>
            <person name="Peterson M.J."/>
            <person name="Bickhart D.M."/>
            <person name="Decker J.E."/>
            <person name="Seabury C.M."/>
        </authorList>
    </citation>
    <scope>NUCLEOTIDE SEQUENCE [LARGE SCALE GENOMIC DNA]</scope>
    <source>
        <strain evidence="5 6">Texas</strain>
        <tissue evidence="5">Leg muscle</tissue>
    </source>
</reference>
<dbReference type="PANTHER" id="PTHR12203:SF35">
    <property type="entry name" value="PROTEIN O-GLUCOSYLTRANSFERASE 1"/>
    <property type="match status" value="1"/>
</dbReference>
<dbReference type="GO" id="GO:0035252">
    <property type="term" value="F:UDP-xylosyltransferase activity"/>
    <property type="evidence" value="ECO:0007669"/>
    <property type="project" value="TreeGrafter"/>
</dbReference>
<evidence type="ECO:0000256" key="2">
    <source>
        <dbReference type="ARBA" id="ARBA00022679"/>
    </source>
</evidence>
<dbReference type="Proteomes" id="UP000198323">
    <property type="component" value="Unassembled WGS sequence"/>
</dbReference>
<comment type="similarity">
    <text evidence="1">Belongs to the glycosyltransferase 90 family.</text>
</comment>
<dbReference type="GO" id="GO:0006493">
    <property type="term" value="P:protein O-linked glycosylation"/>
    <property type="evidence" value="ECO:0007669"/>
    <property type="project" value="TreeGrafter"/>
</dbReference>
<keyword evidence="6" id="KW-1185">Reference proteome</keyword>
<evidence type="ECO:0000256" key="1">
    <source>
        <dbReference type="ARBA" id="ARBA00010118"/>
    </source>
</evidence>
<dbReference type="EMBL" id="MCFN01000019">
    <property type="protein sequence ID" value="OXB68239.1"/>
    <property type="molecule type" value="Genomic_DNA"/>
</dbReference>